<keyword evidence="5" id="KW-1185">Reference proteome</keyword>
<dbReference type="Proteomes" id="UP000274556">
    <property type="component" value="Unassembled WGS sequence"/>
</dbReference>
<dbReference type="InterPro" id="IPR041698">
    <property type="entry name" value="Methyltransf_25"/>
</dbReference>
<dbReference type="AlphaFoldDB" id="A0A495VDE0"/>
<evidence type="ECO:0000313" key="5">
    <source>
        <dbReference type="Proteomes" id="UP000274556"/>
    </source>
</evidence>
<accession>A0A495VDE0</accession>
<comment type="caution">
    <text evidence="4">The sequence shown here is derived from an EMBL/GenBank/DDBJ whole genome shotgun (WGS) entry which is preliminary data.</text>
</comment>
<protein>
    <submittedName>
        <fullName evidence="4">Methyltransferase-like protein</fullName>
    </submittedName>
</protein>
<dbReference type="SUPFAM" id="SSF53335">
    <property type="entry name" value="S-adenosyl-L-methionine-dependent methyltransferases"/>
    <property type="match status" value="1"/>
</dbReference>
<dbReference type="Pfam" id="PF13649">
    <property type="entry name" value="Methyltransf_25"/>
    <property type="match status" value="1"/>
</dbReference>
<reference evidence="4 5" key="1">
    <citation type="submission" date="2018-10" db="EMBL/GenBank/DDBJ databases">
        <title>Genomic Encyclopedia of Archaeal and Bacterial Type Strains, Phase II (KMG-II): from individual species to whole genera.</title>
        <authorList>
            <person name="Goeker M."/>
        </authorList>
    </citation>
    <scope>NUCLEOTIDE SEQUENCE [LARGE SCALE GENOMIC DNA]</scope>
    <source>
        <strain evidence="4 5">DSM 235</strain>
    </source>
</reference>
<organism evidence="4 5">
    <name type="scientific">Thiocapsa rosea</name>
    <dbReference type="NCBI Taxonomy" id="69360"/>
    <lineage>
        <taxon>Bacteria</taxon>
        <taxon>Pseudomonadati</taxon>
        <taxon>Pseudomonadota</taxon>
        <taxon>Gammaproteobacteria</taxon>
        <taxon>Chromatiales</taxon>
        <taxon>Chromatiaceae</taxon>
        <taxon>Thiocapsa</taxon>
    </lineage>
</organism>
<gene>
    <name evidence="4" type="ORF">BDD21_4849</name>
</gene>
<evidence type="ECO:0000313" key="4">
    <source>
        <dbReference type="EMBL" id="RKT47284.1"/>
    </source>
</evidence>
<keyword evidence="4" id="KW-0489">Methyltransferase</keyword>
<dbReference type="InterPro" id="IPR050723">
    <property type="entry name" value="CFA/CMAS"/>
</dbReference>
<dbReference type="EMBL" id="RBXL01000001">
    <property type="protein sequence ID" value="RKT47284.1"/>
    <property type="molecule type" value="Genomic_DNA"/>
</dbReference>
<sequence length="549" mass="60090">MTTLDSYDQIPYESFAIPETHPDFLATLGRLLGLTTADPERCRVLELGAASGGNLIPMAFHLPWSEFVGVELSAEQARRGQAMIAELGLTNLRLLHQDILDVDETQAPFDFILVHGVYSWVPDAVKEHILHLCGRLLSERGIAYVSYNVLPGWRQRGMLRDMLLFHCRGATAPGERLSRAHDLLDRLARGVSAKHPDGQPRPEAETLRREVEYLRTARPSYLYHEYLEETNSPELFSDVMARARRHGLAFLAESKLHTMFASTLGAAAEAALDGLGDQVVQEQYMDFLRLRAFRQTLFVRADAQPCLEIDLERLYDFSIHADLTPLQRVHLNRVKRQDYATADGGRLQVEHPLTKAVLEGLALVYPNAMPLGPLMDAASTEVAGAGGRRYANDRDACLGELFNLYISQGIGLTRRTARWPHQVGAWPRATPLARAQAASGEGHVASVRHRSLGLDALSARLLMLLDGTRDLNALLTDLAAEIRTGPDLAAALGSAGEGEGEGEGRSEQIAPASLERLLGIFARAGLLVADAQPRGSEPVAQGGNDATDG</sequence>
<dbReference type="InterPro" id="IPR048976">
    <property type="entry name" value="WHD_PKMT"/>
</dbReference>
<dbReference type="PANTHER" id="PTHR43667:SF2">
    <property type="entry name" value="FATTY ACID C-METHYL TRANSFERASE"/>
    <property type="match status" value="1"/>
</dbReference>
<proteinExistence type="predicted"/>
<dbReference type="Gene3D" id="3.40.50.150">
    <property type="entry name" value="Vaccinia Virus protein VP39"/>
    <property type="match status" value="1"/>
</dbReference>
<dbReference type="PANTHER" id="PTHR43667">
    <property type="entry name" value="CYCLOPROPANE-FATTY-ACYL-PHOSPHOLIPID SYNTHASE"/>
    <property type="match status" value="1"/>
</dbReference>
<feature type="domain" description="Methyltransferase" evidence="2">
    <location>
        <begin position="44"/>
        <end position="141"/>
    </location>
</feature>
<dbReference type="Pfam" id="PF21782">
    <property type="entry name" value="WHD_PKMT"/>
    <property type="match status" value="1"/>
</dbReference>
<evidence type="ECO:0000259" key="2">
    <source>
        <dbReference type="Pfam" id="PF13649"/>
    </source>
</evidence>
<evidence type="ECO:0000259" key="3">
    <source>
        <dbReference type="Pfam" id="PF21782"/>
    </source>
</evidence>
<dbReference type="RefSeq" id="WP_170164881.1">
    <property type="nucleotide sequence ID" value="NZ_RBXL01000001.1"/>
</dbReference>
<feature type="domain" description="Methyltransferase regulatory" evidence="1">
    <location>
        <begin position="219"/>
        <end position="300"/>
    </location>
</feature>
<dbReference type="InterPro" id="IPR029063">
    <property type="entry name" value="SAM-dependent_MTases_sf"/>
</dbReference>
<dbReference type="GO" id="GO:0032259">
    <property type="term" value="P:methylation"/>
    <property type="evidence" value="ECO:0007669"/>
    <property type="project" value="UniProtKB-KW"/>
</dbReference>
<keyword evidence="4" id="KW-0808">Transferase</keyword>
<name>A0A495VDE0_9GAMM</name>
<dbReference type="CDD" id="cd02440">
    <property type="entry name" value="AdoMet_MTases"/>
    <property type="match status" value="1"/>
</dbReference>
<dbReference type="Pfam" id="PF10119">
    <property type="entry name" value="MethyTransf_Reg"/>
    <property type="match status" value="1"/>
</dbReference>
<dbReference type="GO" id="GO:0008168">
    <property type="term" value="F:methyltransferase activity"/>
    <property type="evidence" value="ECO:0007669"/>
    <property type="project" value="UniProtKB-KW"/>
</dbReference>
<evidence type="ECO:0000259" key="1">
    <source>
        <dbReference type="Pfam" id="PF10119"/>
    </source>
</evidence>
<dbReference type="InterPro" id="IPR018773">
    <property type="entry name" value="MeTrfase_reg_dom_prd"/>
</dbReference>
<feature type="domain" description="PKMT C-terminal winged helix" evidence="3">
    <location>
        <begin position="427"/>
        <end position="526"/>
    </location>
</feature>